<dbReference type="AlphaFoldDB" id="A0A2P4P7T9"/>
<protein>
    <submittedName>
        <fullName evidence="2">Uncharacterized protein</fullName>
    </submittedName>
</protein>
<evidence type="ECO:0000313" key="2">
    <source>
        <dbReference type="EMBL" id="POG61417.1"/>
    </source>
</evidence>
<comment type="caution">
    <text evidence="2">The sequence shown here is derived from an EMBL/GenBank/DDBJ whole genome shotgun (WGS) entry which is preliminary data.</text>
</comment>
<dbReference type="EMBL" id="AUPC02000342">
    <property type="protein sequence ID" value="POG61417.1"/>
    <property type="molecule type" value="Genomic_DNA"/>
</dbReference>
<dbReference type="VEuPathDB" id="FungiDB:RhiirFUN_009062"/>
<name>A0A2P4P7T9_RHIID</name>
<gene>
    <name evidence="2" type="ORF">GLOIN_2v1814067</name>
</gene>
<feature type="compositionally biased region" description="Basic and acidic residues" evidence="1">
    <location>
        <begin position="1"/>
        <end position="27"/>
    </location>
</feature>
<keyword evidence="3" id="KW-1185">Reference proteome</keyword>
<organism evidence="2 3">
    <name type="scientific">Rhizophagus irregularis (strain DAOM 181602 / DAOM 197198 / MUCL 43194)</name>
    <name type="common">Arbuscular mycorrhizal fungus</name>
    <name type="synonym">Glomus intraradices</name>
    <dbReference type="NCBI Taxonomy" id="747089"/>
    <lineage>
        <taxon>Eukaryota</taxon>
        <taxon>Fungi</taxon>
        <taxon>Fungi incertae sedis</taxon>
        <taxon>Mucoromycota</taxon>
        <taxon>Glomeromycotina</taxon>
        <taxon>Glomeromycetes</taxon>
        <taxon>Glomerales</taxon>
        <taxon>Glomeraceae</taxon>
        <taxon>Rhizophagus</taxon>
    </lineage>
</organism>
<evidence type="ECO:0000256" key="1">
    <source>
        <dbReference type="SAM" id="MobiDB-lite"/>
    </source>
</evidence>
<sequence length="101" mass="11991">MEQRESERNKKNEKDQVGMKKNEKNGGDEMEQEGIKKMKGTKAKANEQITNLSTLRKCKSRENETVKHHEIRHSKDRENKQMKRSPETPDQHDVWLSRECK</sequence>
<reference evidence="2 3" key="1">
    <citation type="journal article" date="2013" name="Proc. Natl. Acad. Sci. U.S.A.">
        <title>Genome of an arbuscular mycorrhizal fungus provides insight into the oldest plant symbiosis.</title>
        <authorList>
            <person name="Tisserant E."/>
            <person name="Malbreil M."/>
            <person name="Kuo A."/>
            <person name="Kohler A."/>
            <person name="Symeonidi A."/>
            <person name="Balestrini R."/>
            <person name="Charron P."/>
            <person name="Duensing N."/>
            <person name="Frei Dit Frey N."/>
            <person name="Gianinazzi-Pearson V."/>
            <person name="Gilbert L.B."/>
            <person name="Handa Y."/>
            <person name="Herr J.R."/>
            <person name="Hijri M."/>
            <person name="Koul R."/>
            <person name="Kawaguchi M."/>
            <person name="Krajinski F."/>
            <person name="Lammers P.J."/>
            <person name="Masclaux F.G."/>
            <person name="Murat C."/>
            <person name="Morin E."/>
            <person name="Ndikumana S."/>
            <person name="Pagni M."/>
            <person name="Petitpierre D."/>
            <person name="Requena N."/>
            <person name="Rosikiewicz P."/>
            <person name="Riley R."/>
            <person name="Saito K."/>
            <person name="San Clemente H."/>
            <person name="Shapiro H."/>
            <person name="van Tuinen D."/>
            <person name="Becard G."/>
            <person name="Bonfante P."/>
            <person name="Paszkowski U."/>
            <person name="Shachar-Hill Y.Y."/>
            <person name="Tuskan G.A."/>
            <person name="Young P.W."/>
            <person name="Sanders I.R."/>
            <person name="Henrissat B."/>
            <person name="Rensing S.A."/>
            <person name="Grigoriev I.V."/>
            <person name="Corradi N."/>
            <person name="Roux C."/>
            <person name="Martin F."/>
        </authorList>
    </citation>
    <scope>NUCLEOTIDE SEQUENCE [LARGE SCALE GENOMIC DNA]</scope>
    <source>
        <strain evidence="2 3">DAOM 197198</strain>
    </source>
</reference>
<evidence type="ECO:0000313" key="3">
    <source>
        <dbReference type="Proteomes" id="UP000018888"/>
    </source>
</evidence>
<feature type="region of interest" description="Disordered" evidence="1">
    <location>
        <begin position="1"/>
        <end position="101"/>
    </location>
</feature>
<accession>A0A2P4P7T9</accession>
<dbReference type="Proteomes" id="UP000018888">
    <property type="component" value="Unassembled WGS sequence"/>
</dbReference>
<proteinExistence type="predicted"/>
<feature type="compositionally biased region" description="Basic and acidic residues" evidence="1">
    <location>
        <begin position="60"/>
        <end position="101"/>
    </location>
</feature>
<reference evidence="2 3" key="2">
    <citation type="journal article" date="2018" name="New Phytol.">
        <title>High intraspecific genome diversity in the model arbuscular mycorrhizal symbiont Rhizophagus irregularis.</title>
        <authorList>
            <person name="Chen E.C.H."/>
            <person name="Morin E."/>
            <person name="Beaudet D."/>
            <person name="Noel J."/>
            <person name="Yildirir G."/>
            <person name="Ndikumana S."/>
            <person name="Charron P."/>
            <person name="St-Onge C."/>
            <person name="Giorgi J."/>
            <person name="Kruger M."/>
            <person name="Marton T."/>
            <person name="Ropars J."/>
            <person name="Grigoriev I.V."/>
            <person name="Hainaut M."/>
            <person name="Henrissat B."/>
            <person name="Roux C."/>
            <person name="Martin F."/>
            <person name="Corradi N."/>
        </authorList>
    </citation>
    <scope>NUCLEOTIDE SEQUENCE [LARGE SCALE GENOMIC DNA]</scope>
    <source>
        <strain evidence="2 3">DAOM 197198</strain>
    </source>
</reference>